<protein>
    <recommendedName>
        <fullName evidence="3">Squalene synthase HpnD</fullName>
    </recommendedName>
</protein>
<dbReference type="AlphaFoldDB" id="A0A855FS95"/>
<dbReference type="InterPro" id="IPR008949">
    <property type="entry name" value="Isoprenoid_synthase_dom_sf"/>
</dbReference>
<evidence type="ECO:0000313" key="1">
    <source>
        <dbReference type="EMBL" id="PIT62872.1"/>
    </source>
</evidence>
<dbReference type="GO" id="GO:0016765">
    <property type="term" value="F:transferase activity, transferring alkyl or aryl (other than methyl) groups"/>
    <property type="evidence" value="ECO:0007669"/>
    <property type="project" value="UniProtKB-ARBA"/>
</dbReference>
<dbReference type="PANTHER" id="PTHR31480">
    <property type="entry name" value="BIFUNCTIONAL LYCOPENE CYCLASE/PHYTOENE SYNTHASE"/>
    <property type="match status" value="1"/>
</dbReference>
<name>A0A855FS95_9NEIS</name>
<dbReference type="InterPro" id="IPR002060">
    <property type="entry name" value="Squ/phyt_synthse"/>
</dbReference>
<dbReference type="Gene3D" id="1.10.600.10">
    <property type="entry name" value="Farnesyl Diphosphate Synthase"/>
    <property type="match status" value="1"/>
</dbReference>
<reference evidence="1 2" key="1">
    <citation type="journal article" date="2017" name="MBio">
        <title>Type VI secretion-mediated competition in the bee gut microbiome.</title>
        <authorList>
            <person name="Steele M.I."/>
            <person name="Kwong W.K."/>
            <person name="Powell J.E."/>
            <person name="Whiteley M."/>
            <person name="Moran N.A."/>
        </authorList>
    </citation>
    <scope>NUCLEOTIDE SEQUENCE [LARGE SCALE GENOMIC DNA]</scope>
    <source>
        <strain evidence="1 2">HK3</strain>
    </source>
</reference>
<dbReference type="Pfam" id="PF00494">
    <property type="entry name" value="SQS_PSY"/>
    <property type="match status" value="1"/>
</dbReference>
<accession>A0A855FS95</accession>
<evidence type="ECO:0008006" key="3">
    <source>
        <dbReference type="Google" id="ProtNLM"/>
    </source>
</evidence>
<proteinExistence type="predicted"/>
<organism evidence="1 2">
    <name type="scientific">Snodgrassella alvi</name>
    <dbReference type="NCBI Taxonomy" id="1196083"/>
    <lineage>
        <taxon>Bacteria</taxon>
        <taxon>Pseudomonadati</taxon>
        <taxon>Pseudomonadota</taxon>
        <taxon>Betaproteobacteria</taxon>
        <taxon>Neisseriales</taxon>
        <taxon>Neisseriaceae</taxon>
        <taxon>Snodgrassella</taxon>
    </lineage>
</organism>
<comment type="caution">
    <text evidence="1">The sequence shown here is derived from an EMBL/GenBank/DDBJ whole genome shotgun (WGS) entry which is preliminary data.</text>
</comment>
<dbReference type="SUPFAM" id="SSF48576">
    <property type="entry name" value="Terpenoid synthases"/>
    <property type="match status" value="1"/>
</dbReference>
<gene>
    <name evidence="1" type="ORF">BHC57_00285</name>
</gene>
<sequence length="284" mass="32574">MQPLEYCYQKICHSKNAMAFRFPFLSRVQRQALVVLYALQQELLEVVQDCTEANLALTTLNWWQQQISLLYVDKAMPEHPLMQALRSFIAEYALPQSELMALINAHYTELTLARFQDMNQLRQYACQTGMVQGRLSSRVLGFTEQQTLEFAEKVGELCQTVKLFSQIGADARLGRLYIPVAMLQEFNVPASVVLNGHGSAEFMALLNTWLAELKGQFKSVVALLPRVDKYRQRASLAMLAIAAALLREIEQDGLVNILQYQLIVPRPRQQRLFWKTWLCGFRPV</sequence>
<dbReference type="EMBL" id="MEIU01000001">
    <property type="protein sequence ID" value="PIT62872.1"/>
    <property type="molecule type" value="Genomic_DNA"/>
</dbReference>
<dbReference type="Proteomes" id="UP000230463">
    <property type="component" value="Unassembled WGS sequence"/>
</dbReference>
<evidence type="ECO:0000313" key="2">
    <source>
        <dbReference type="Proteomes" id="UP000230463"/>
    </source>
</evidence>